<accession>A0A518K041</accession>
<keyword evidence="2" id="KW-0472">Membrane</keyword>
<name>A0A518K041_9BACT</name>
<keyword evidence="2" id="KW-0812">Transmembrane</keyword>
<dbReference type="Proteomes" id="UP000315082">
    <property type="component" value="Chromosome"/>
</dbReference>
<evidence type="ECO:0000256" key="2">
    <source>
        <dbReference type="SAM" id="Phobius"/>
    </source>
</evidence>
<dbReference type="EMBL" id="CP036348">
    <property type="protein sequence ID" value="QDV71162.1"/>
    <property type="molecule type" value="Genomic_DNA"/>
</dbReference>
<feature type="compositionally biased region" description="Polar residues" evidence="1">
    <location>
        <begin position="80"/>
        <end position="90"/>
    </location>
</feature>
<keyword evidence="2" id="KW-1133">Transmembrane helix</keyword>
<proteinExistence type="predicted"/>
<gene>
    <name evidence="3" type="ORF">Poly24_48960</name>
</gene>
<dbReference type="RefSeq" id="WP_145101454.1">
    <property type="nucleotide sequence ID" value="NZ_CP036348.1"/>
</dbReference>
<evidence type="ECO:0000313" key="3">
    <source>
        <dbReference type="EMBL" id="QDV71162.1"/>
    </source>
</evidence>
<dbReference type="OrthoDB" id="9861439at2"/>
<organism evidence="3 4">
    <name type="scientific">Rosistilla carotiformis</name>
    <dbReference type="NCBI Taxonomy" id="2528017"/>
    <lineage>
        <taxon>Bacteria</taxon>
        <taxon>Pseudomonadati</taxon>
        <taxon>Planctomycetota</taxon>
        <taxon>Planctomycetia</taxon>
        <taxon>Pirellulales</taxon>
        <taxon>Pirellulaceae</taxon>
        <taxon>Rosistilla</taxon>
    </lineage>
</organism>
<dbReference type="AlphaFoldDB" id="A0A518K041"/>
<reference evidence="3 4" key="1">
    <citation type="submission" date="2019-02" db="EMBL/GenBank/DDBJ databases">
        <title>Deep-cultivation of Planctomycetes and their phenomic and genomic characterization uncovers novel biology.</title>
        <authorList>
            <person name="Wiegand S."/>
            <person name="Jogler M."/>
            <person name="Boedeker C."/>
            <person name="Pinto D."/>
            <person name="Vollmers J."/>
            <person name="Rivas-Marin E."/>
            <person name="Kohn T."/>
            <person name="Peeters S.H."/>
            <person name="Heuer A."/>
            <person name="Rast P."/>
            <person name="Oberbeckmann S."/>
            <person name="Bunk B."/>
            <person name="Jeske O."/>
            <person name="Meyerdierks A."/>
            <person name="Storesund J.E."/>
            <person name="Kallscheuer N."/>
            <person name="Luecker S."/>
            <person name="Lage O.M."/>
            <person name="Pohl T."/>
            <person name="Merkel B.J."/>
            <person name="Hornburger P."/>
            <person name="Mueller R.-W."/>
            <person name="Bruemmer F."/>
            <person name="Labrenz M."/>
            <person name="Spormann A.M."/>
            <person name="Op den Camp H."/>
            <person name="Overmann J."/>
            <person name="Amann R."/>
            <person name="Jetten M.S.M."/>
            <person name="Mascher T."/>
            <person name="Medema M.H."/>
            <person name="Devos D.P."/>
            <person name="Kaster A.-K."/>
            <person name="Ovreas L."/>
            <person name="Rohde M."/>
            <person name="Galperin M.Y."/>
            <person name="Jogler C."/>
        </authorList>
    </citation>
    <scope>NUCLEOTIDE SEQUENCE [LARGE SCALE GENOMIC DNA]</scope>
    <source>
        <strain evidence="3 4">Poly24</strain>
    </source>
</reference>
<sequence length="90" mass="10707">MPQVKEVPRWCRRCREVVPHEFYENISRGTVIALSVASLGVAYPFLNRYHMKSQNRCLFCNAENNGPYFSRQRKRQRQQSNTSTQMLRLQ</sequence>
<evidence type="ECO:0000256" key="1">
    <source>
        <dbReference type="SAM" id="MobiDB-lite"/>
    </source>
</evidence>
<evidence type="ECO:0000313" key="4">
    <source>
        <dbReference type="Proteomes" id="UP000315082"/>
    </source>
</evidence>
<feature type="transmembrane region" description="Helical" evidence="2">
    <location>
        <begin position="26"/>
        <end position="46"/>
    </location>
</feature>
<keyword evidence="4" id="KW-1185">Reference proteome</keyword>
<protein>
    <submittedName>
        <fullName evidence="3">Uncharacterized protein</fullName>
    </submittedName>
</protein>
<feature type="region of interest" description="Disordered" evidence="1">
    <location>
        <begin position="70"/>
        <end position="90"/>
    </location>
</feature>
<dbReference type="KEGG" id="rcf:Poly24_48960"/>